<dbReference type="PATRIC" id="fig|157687.3.peg.851"/>
<name>A0A134AK21_9FUSO</name>
<keyword evidence="1" id="KW-1133">Transmembrane helix</keyword>
<organism evidence="2 3">
    <name type="scientific">Leptotrichia wadei</name>
    <dbReference type="NCBI Taxonomy" id="157687"/>
    <lineage>
        <taxon>Bacteria</taxon>
        <taxon>Fusobacteriati</taxon>
        <taxon>Fusobacteriota</taxon>
        <taxon>Fusobacteriia</taxon>
        <taxon>Fusobacteriales</taxon>
        <taxon>Leptotrichiaceae</taxon>
        <taxon>Leptotrichia</taxon>
    </lineage>
</organism>
<dbReference type="STRING" id="157687.HMPREF3180_00853"/>
<dbReference type="EMBL" id="LSDD01000056">
    <property type="protein sequence ID" value="KXB67989.1"/>
    <property type="molecule type" value="Genomic_DNA"/>
</dbReference>
<dbReference type="AlphaFoldDB" id="A0A134AK21"/>
<accession>A0A134AK21</accession>
<reference evidence="3" key="1">
    <citation type="submission" date="2016-01" db="EMBL/GenBank/DDBJ databases">
        <authorList>
            <person name="Mitreva M."/>
            <person name="Pepin K.H."/>
            <person name="Mihindukulasuriya K.A."/>
            <person name="Fulton R."/>
            <person name="Fronick C."/>
            <person name="O'Laughlin M."/>
            <person name="Miner T."/>
            <person name="Herter B."/>
            <person name="Rosa B.A."/>
            <person name="Cordes M."/>
            <person name="Tomlinson C."/>
            <person name="Wollam A."/>
            <person name="Palsikar V.B."/>
            <person name="Mardis E.R."/>
            <person name="Wilson R.K."/>
        </authorList>
    </citation>
    <scope>NUCLEOTIDE SEQUENCE [LARGE SCALE GENOMIC DNA]</scope>
    <source>
        <strain evidence="3">KA00185</strain>
    </source>
</reference>
<feature type="transmembrane region" description="Helical" evidence="1">
    <location>
        <begin position="12"/>
        <end position="31"/>
    </location>
</feature>
<gene>
    <name evidence="2" type="ORF">HMPREF3180_00853</name>
</gene>
<proteinExistence type="predicted"/>
<sequence>MQIEVIRVKGHWIAGGNVAFPFLMALLLWYMPKRAKEFTGSCK</sequence>
<dbReference type="Proteomes" id="UP000070483">
    <property type="component" value="Unassembled WGS sequence"/>
</dbReference>
<evidence type="ECO:0000313" key="2">
    <source>
        <dbReference type="EMBL" id="KXB67989.1"/>
    </source>
</evidence>
<comment type="caution">
    <text evidence="2">The sequence shown here is derived from an EMBL/GenBank/DDBJ whole genome shotgun (WGS) entry which is preliminary data.</text>
</comment>
<keyword evidence="1" id="KW-0812">Transmembrane</keyword>
<keyword evidence="1" id="KW-0472">Membrane</keyword>
<evidence type="ECO:0000313" key="3">
    <source>
        <dbReference type="Proteomes" id="UP000070483"/>
    </source>
</evidence>
<protein>
    <submittedName>
        <fullName evidence="2">Uncharacterized protein</fullName>
    </submittedName>
</protein>
<keyword evidence="3" id="KW-1185">Reference proteome</keyword>
<evidence type="ECO:0000256" key="1">
    <source>
        <dbReference type="SAM" id="Phobius"/>
    </source>
</evidence>